<dbReference type="Proteomes" id="UP001652504">
    <property type="component" value="Unassembled WGS sequence"/>
</dbReference>
<feature type="domain" description="POTRA" evidence="12">
    <location>
        <begin position="190"/>
        <end position="245"/>
    </location>
</feature>
<keyword evidence="4" id="KW-1134">Transmembrane beta strand</keyword>
<evidence type="ECO:0000256" key="9">
    <source>
        <dbReference type="ARBA" id="ARBA00033063"/>
    </source>
</evidence>
<name>A0ABT3A607_9ALTE</name>
<keyword evidence="8" id="KW-0998">Cell outer membrane</keyword>
<dbReference type="InterPro" id="IPR010827">
    <property type="entry name" value="BamA/TamA_POTRA"/>
</dbReference>
<comment type="subunit">
    <text evidence="10">Interacts with TamB to form the translocation and assembly module (TAM).</text>
</comment>
<dbReference type="Pfam" id="PF01103">
    <property type="entry name" value="Omp85"/>
    <property type="match status" value="1"/>
</dbReference>
<evidence type="ECO:0000313" key="15">
    <source>
        <dbReference type="Proteomes" id="UP001652504"/>
    </source>
</evidence>
<dbReference type="RefSeq" id="WP_263711316.1">
    <property type="nucleotide sequence ID" value="NZ_JAOWKX010000002.1"/>
</dbReference>
<sequence length="575" mass="64928">MRLISHIAILLLFGVFAPVSFALHVELTSEVDDGLEENIHAHLSILTLPERCVPFTDFSDQIAEKIHEAGRALGYYDMRIRALEPKSDTQCNTWTLNIEQGQRTRISRVDIHIEGEGSQDPVLQRTLNQIPLKQGDALRHYIYESSKKALLNTALERGYMDFAFTEKRLEIDPDSHTAQIKLHANTGESYRFGKLVYDGQDVPEDMLMSILPFREGEQFTTPKLNTFNERLRQTGYFEHVVARPVRAKAQARHIPIEVVGSVKPRDIFSVGGGVSSDTGPRVKLSWERPWITDSGHSLSASLFVSRPSQSVSLNYKIPLSDPIDDYISVKTGLKQDNFNDTDSTIYTVSLQHHERFLDTSWKWVKFIRFDRESFIQAEEPEETTELLIPGVTFQRLRTRGGLFVTWGDKQLLTVEGANDDLLSEVDYASVHLQSKWIRSIHDHRFHFNVELGALSSSDFEQIPSSLRFFAGGDQSVRGFGYKELSPLDDEGDLTGGRFLYVGSIEYDFPVKDNWRVATFADVGNASNTAFESLASGVGVGAIWQSPVGPVRLYLARGNSQHETTWRIHFSMGPAL</sequence>
<evidence type="ECO:0000256" key="7">
    <source>
        <dbReference type="ARBA" id="ARBA00023136"/>
    </source>
</evidence>
<evidence type="ECO:0000259" key="12">
    <source>
        <dbReference type="Pfam" id="PF07244"/>
    </source>
</evidence>
<evidence type="ECO:0000313" key="14">
    <source>
        <dbReference type="EMBL" id="MCV2884110.1"/>
    </source>
</evidence>
<accession>A0ABT3A607</accession>
<comment type="similarity">
    <text evidence="2">Belongs to the TamA family.</text>
</comment>
<evidence type="ECO:0000259" key="13">
    <source>
        <dbReference type="Pfam" id="PF17243"/>
    </source>
</evidence>
<gene>
    <name evidence="14" type="ORF">OE749_05345</name>
</gene>
<dbReference type="EMBL" id="JAOWKX010000002">
    <property type="protein sequence ID" value="MCV2884110.1"/>
    <property type="molecule type" value="Genomic_DNA"/>
</dbReference>
<evidence type="ECO:0000256" key="3">
    <source>
        <dbReference type="ARBA" id="ARBA00015419"/>
    </source>
</evidence>
<evidence type="ECO:0000256" key="5">
    <source>
        <dbReference type="ARBA" id="ARBA00022692"/>
    </source>
</evidence>
<dbReference type="InterPro" id="IPR039910">
    <property type="entry name" value="D15-like"/>
</dbReference>
<comment type="subcellular location">
    <subcellularLocation>
        <location evidence="1">Cell outer membrane</location>
    </subcellularLocation>
</comment>
<keyword evidence="7" id="KW-0472">Membrane</keyword>
<evidence type="ECO:0000256" key="4">
    <source>
        <dbReference type="ARBA" id="ARBA00022452"/>
    </source>
</evidence>
<dbReference type="Pfam" id="PF17243">
    <property type="entry name" value="POTRA_TamA_1"/>
    <property type="match status" value="1"/>
</dbReference>
<dbReference type="PANTHER" id="PTHR12815">
    <property type="entry name" value="SORTING AND ASSEMBLY MACHINERY SAMM50 PROTEIN FAMILY MEMBER"/>
    <property type="match status" value="1"/>
</dbReference>
<protein>
    <recommendedName>
        <fullName evidence="3">Translocation and assembly module subunit TamA</fullName>
    </recommendedName>
    <alternativeName>
        <fullName evidence="9">Autotransporter assembly factor TamA</fullName>
    </alternativeName>
</protein>
<proteinExistence type="inferred from homology"/>
<evidence type="ECO:0000256" key="8">
    <source>
        <dbReference type="ARBA" id="ARBA00023237"/>
    </source>
</evidence>
<evidence type="ECO:0000259" key="11">
    <source>
        <dbReference type="Pfam" id="PF01103"/>
    </source>
</evidence>
<dbReference type="InterPro" id="IPR035243">
    <property type="entry name" value="TamA_POTRA_Dom_1"/>
</dbReference>
<dbReference type="Gene3D" id="3.10.20.310">
    <property type="entry name" value="membrane protein fhac"/>
    <property type="match status" value="3"/>
</dbReference>
<feature type="domain" description="Bacterial surface antigen (D15)" evidence="11">
    <location>
        <begin position="268"/>
        <end position="572"/>
    </location>
</feature>
<evidence type="ECO:0000256" key="10">
    <source>
        <dbReference type="ARBA" id="ARBA00093548"/>
    </source>
</evidence>
<evidence type="ECO:0000256" key="2">
    <source>
        <dbReference type="ARBA" id="ARBA00010248"/>
    </source>
</evidence>
<comment type="caution">
    <text evidence="14">The sequence shown here is derived from an EMBL/GenBank/DDBJ whole genome shotgun (WGS) entry which is preliminary data.</text>
</comment>
<dbReference type="PANTHER" id="PTHR12815:SF47">
    <property type="entry name" value="TRANSLOCATION AND ASSEMBLY MODULE SUBUNIT TAMA"/>
    <property type="match status" value="1"/>
</dbReference>
<dbReference type="Pfam" id="PF07244">
    <property type="entry name" value="POTRA"/>
    <property type="match status" value="1"/>
</dbReference>
<reference evidence="14 15" key="1">
    <citation type="submission" date="2022-10" db="EMBL/GenBank/DDBJ databases">
        <title>Aestuariibacter sp. AA17 isolated from Montipora capitata coral fragment.</title>
        <authorList>
            <person name="Emsley S.A."/>
            <person name="Pfannmuller K.M."/>
            <person name="Loughran R.M."/>
            <person name="Shlafstein M."/>
            <person name="Papke E."/>
            <person name="Saw J.H."/>
            <person name="Ushijima B."/>
            <person name="Videau P."/>
        </authorList>
    </citation>
    <scope>NUCLEOTIDE SEQUENCE [LARGE SCALE GENOMIC DNA]</scope>
    <source>
        <strain evidence="14 15">AA17</strain>
    </source>
</reference>
<keyword evidence="5" id="KW-0812">Transmembrane</keyword>
<keyword evidence="15" id="KW-1185">Reference proteome</keyword>
<evidence type="ECO:0000256" key="6">
    <source>
        <dbReference type="ARBA" id="ARBA00022729"/>
    </source>
</evidence>
<dbReference type="Gene3D" id="2.40.160.50">
    <property type="entry name" value="membrane protein fhac: a member of the omp85/tpsb transporter family"/>
    <property type="match status" value="1"/>
</dbReference>
<evidence type="ECO:0000256" key="1">
    <source>
        <dbReference type="ARBA" id="ARBA00004442"/>
    </source>
</evidence>
<feature type="domain" description="TamA POTRA" evidence="13">
    <location>
        <begin position="31"/>
        <end position="99"/>
    </location>
</feature>
<keyword evidence="6" id="KW-0732">Signal</keyword>
<organism evidence="14 15">
    <name type="scientific">Fluctibacter corallii</name>
    <dbReference type="NCBI Taxonomy" id="2984329"/>
    <lineage>
        <taxon>Bacteria</taxon>
        <taxon>Pseudomonadati</taxon>
        <taxon>Pseudomonadota</taxon>
        <taxon>Gammaproteobacteria</taxon>
        <taxon>Alteromonadales</taxon>
        <taxon>Alteromonadaceae</taxon>
        <taxon>Fluctibacter</taxon>
    </lineage>
</organism>
<dbReference type="InterPro" id="IPR000184">
    <property type="entry name" value="Bac_surfAg_D15"/>
</dbReference>